<keyword evidence="2" id="KW-1185">Reference proteome</keyword>
<gene>
    <name evidence="1" type="ORF">SLS58_004235</name>
</gene>
<reference evidence="1 2" key="1">
    <citation type="journal article" date="2023" name="Plant Dis.">
        <title>First Report of Diplodia intermedia Causing Canker and Dieback Diseases on Apple Trees in Canada.</title>
        <authorList>
            <person name="Ellouze W."/>
            <person name="Ilyukhin E."/>
            <person name="Sulman M."/>
            <person name="Ali S."/>
        </authorList>
    </citation>
    <scope>NUCLEOTIDE SEQUENCE [LARGE SCALE GENOMIC DNA]</scope>
    <source>
        <strain evidence="1 2">M45-28</strain>
    </source>
</reference>
<accession>A0ABR3TUZ1</accession>
<dbReference type="EMBL" id="JAKEKT020000022">
    <property type="protein sequence ID" value="KAL1644770.1"/>
    <property type="molecule type" value="Genomic_DNA"/>
</dbReference>
<protein>
    <submittedName>
        <fullName evidence="1">Uncharacterized protein</fullName>
    </submittedName>
</protein>
<sequence length="306" mass="34088">MALVSDYGEFGENPNEESDHFHWKPQATVIESNVWVADNLYREKMEANNKIAKLGSLLQLIEDMFHDLMAEYQPDVPTVCRILQIYHSHVECARAEYKIKRMAPHDSLEPRIPAVGVNMLHSLPPIMPGRSNAGLVEEFLQEFEEGEMRAHYERELRVRRLLSKAPRIVELWRCARFSARFNAVADAETDNGDHDDDDNDENDMAALKAFVDKVEKAANAIAEGEGVDKVRAAGAEAIIFGQEDGVVIAEGEGEKKDEDDEGQIDSACAVAGSPAEEKKKKQLEGDEAVGWEAELVLLGGREAKTV</sequence>
<comment type="caution">
    <text evidence="1">The sequence shown here is derived from an EMBL/GenBank/DDBJ whole genome shotgun (WGS) entry which is preliminary data.</text>
</comment>
<proteinExistence type="predicted"/>
<name>A0ABR3TUZ1_9PEZI</name>
<organism evidence="1 2">
    <name type="scientific">Diplodia intermedia</name>
    <dbReference type="NCBI Taxonomy" id="856260"/>
    <lineage>
        <taxon>Eukaryota</taxon>
        <taxon>Fungi</taxon>
        <taxon>Dikarya</taxon>
        <taxon>Ascomycota</taxon>
        <taxon>Pezizomycotina</taxon>
        <taxon>Dothideomycetes</taxon>
        <taxon>Dothideomycetes incertae sedis</taxon>
        <taxon>Botryosphaeriales</taxon>
        <taxon>Botryosphaeriaceae</taxon>
        <taxon>Diplodia</taxon>
    </lineage>
</organism>
<evidence type="ECO:0000313" key="1">
    <source>
        <dbReference type="EMBL" id="KAL1644770.1"/>
    </source>
</evidence>
<dbReference type="Proteomes" id="UP001521184">
    <property type="component" value="Unassembled WGS sequence"/>
</dbReference>
<evidence type="ECO:0000313" key="2">
    <source>
        <dbReference type="Proteomes" id="UP001521184"/>
    </source>
</evidence>